<dbReference type="SUPFAM" id="SSF56042">
    <property type="entry name" value="PurM C-terminal domain-like"/>
    <property type="match status" value="1"/>
</dbReference>
<feature type="binding site" evidence="1">
    <location>
        <position position="215"/>
    </location>
    <ligand>
        <name>Mg(2+)</name>
        <dbReference type="ChEBI" id="CHEBI:18420"/>
        <label>3</label>
    </ligand>
</feature>
<accession>A0A832T1M0</accession>
<proteinExistence type="inferred from homology"/>
<comment type="caution">
    <text evidence="4">The sequence shown here is derived from an EMBL/GenBank/DDBJ whole genome shotgun (WGS) entry which is preliminary data.</text>
</comment>
<feature type="binding site" evidence="1">
    <location>
        <position position="62"/>
    </location>
    <ligand>
        <name>substrate</name>
    </ligand>
</feature>
<dbReference type="GeneID" id="1476708"/>
<dbReference type="NCBIfam" id="TIGR01379">
    <property type="entry name" value="thiL"/>
    <property type="match status" value="1"/>
</dbReference>
<dbReference type="SUPFAM" id="SSF55326">
    <property type="entry name" value="PurM N-terminal domain-like"/>
    <property type="match status" value="1"/>
</dbReference>
<dbReference type="GO" id="GO:0009229">
    <property type="term" value="P:thiamine diphosphate biosynthetic process"/>
    <property type="evidence" value="ECO:0007669"/>
    <property type="project" value="UniProtKB-UniRule"/>
</dbReference>
<feature type="binding site" evidence="1">
    <location>
        <begin position="127"/>
        <end position="128"/>
    </location>
    <ligand>
        <name>ATP</name>
        <dbReference type="ChEBI" id="CHEBI:30616"/>
    </ligand>
</feature>
<feature type="binding site" evidence="1">
    <location>
        <position position="83"/>
    </location>
    <ligand>
        <name>Mg(2+)</name>
        <dbReference type="ChEBI" id="CHEBI:18420"/>
        <label>3</label>
    </ligand>
</feature>
<protein>
    <recommendedName>
        <fullName evidence="1">Thiamine-monophosphate kinase</fullName>
        <shortName evidence="1">TMP kinase</shortName>
        <shortName evidence="1">Thiamine-phosphate kinase</shortName>
        <ecNumber evidence="1">2.7.4.16</ecNumber>
    </recommendedName>
</protein>
<gene>
    <name evidence="1 4" type="primary">thiL</name>
    <name evidence="4" type="ORF">HA336_02925</name>
</gene>
<dbReference type="InterPro" id="IPR010918">
    <property type="entry name" value="PurM-like_C_dom"/>
</dbReference>
<dbReference type="UniPathway" id="UPA00060">
    <property type="reaction ID" value="UER00142"/>
</dbReference>
<comment type="miscellaneous">
    <text evidence="1">Reaction mechanism of ThiL seems to utilize a direct, inline transfer of the gamma-phosphate of ATP to TMP rather than a phosphorylated enzyme intermediate.</text>
</comment>
<evidence type="ECO:0000259" key="3">
    <source>
        <dbReference type="Pfam" id="PF02769"/>
    </source>
</evidence>
<feature type="domain" description="PurM-like N-terminal" evidence="2">
    <location>
        <begin position="41"/>
        <end position="144"/>
    </location>
</feature>
<dbReference type="GO" id="GO:0009228">
    <property type="term" value="P:thiamine biosynthetic process"/>
    <property type="evidence" value="ECO:0007669"/>
    <property type="project" value="UniProtKB-KW"/>
</dbReference>
<feature type="binding site" evidence="1">
    <location>
        <position position="42"/>
    </location>
    <ligand>
        <name>Mg(2+)</name>
        <dbReference type="ChEBI" id="CHEBI:18420"/>
        <label>3</label>
    </ligand>
</feature>
<feature type="binding site" evidence="1">
    <location>
        <position position="42"/>
    </location>
    <ligand>
        <name>Mg(2+)</name>
        <dbReference type="ChEBI" id="CHEBI:18420"/>
        <label>4</label>
    </ligand>
</feature>
<dbReference type="SMR" id="A0A832T1M0"/>
<feature type="binding site" evidence="1">
    <location>
        <position position="217"/>
    </location>
    <ligand>
        <name>ATP</name>
        <dbReference type="ChEBI" id="CHEBI:30616"/>
    </ligand>
</feature>
<dbReference type="Pfam" id="PF00586">
    <property type="entry name" value="AIRS"/>
    <property type="match status" value="1"/>
</dbReference>
<feature type="domain" description="PurM-like C-terminal" evidence="3">
    <location>
        <begin position="156"/>
        <end position="300"/>
    </location>
</feature>
<comment type="function">
    <text evidence="1">Catalyzes the ATP-dependent phosphorylation of thiamine-monophosphate (TMP) to form thiamine-pyrophosphate (TPP), the active form of vitamin B1.</text>
</comment>
<feature type="binding site" evidence="1">
    <location>
        <position position="128"/>
    </location>
    <ligand>
        <name>Mg(2+)</name>
        <dbReference type="ChEBI" id="CHEBI:18420"/>
        <label>1</label>
    </ligand>
</feature>
<feature type="binding site" evidence="1">
    <location>
        <position position="218"/>
    </location>
    <ligand>
        <name>Mg(2+)</name>
        <dbReference type="ChEBI" id="CHEBI:18420"/>
        <label>5</label>
    </ligand>
</feature>
<keyword evidence="1" id="KW-0784">Thiamine biosynthesis</keyword>
<organism evidence="4 5">
    <name type="scientific">Methanopyrus kandleri</name>
    <dbReference type="NCBI Taxonomy" id="2320"/>
    <lineage>
        <taxon>Archaea</taxon>
        <taxon>Methanobacteriati</taxon>
        <taxon>Methanobacteriota</taxon>
        <taxon>Methanomada group</taxon>
        <taxon>Methanopyri</taxon>
        <taxon>Methanopyrales</taxon>
        <taxon>Methanopyraceae</taxon>
        <taxon>Methanopyrus</taxon>
    </lineage>
</organism>
<comment type="pathway">
    <text evidence="1">Cofactor biosynthesis; thiamine diphosphate biosynthesis; thiamine diphosphate from thiamine phosphate: step 1/1.</text>
</comment>
<keyword evidence="1" id="KW-0547">Nucleotide-binding</keyword>
<dbReference type="HAMAP" id="MF_02128">
    <property type="entry name" value="TMP_kinase"/>
    <property type="match status" value="1"/>
</dbReference>
<sequence>MSSGFKRPSPRTWRPKEEEELIELIVEACPTEGPRVKAGDDDAAVLPDGTVVNFDAMTRSRHVPKELRDRDLGWKFVASVVSDVGAMGGEPSFFGFSVCLDDEVDVEQLVLGISEGLREFGVSLIGGDVVEGEELVLSGTCLGKLKGEPLLMSNARPGDVVAVTGPLGGPNAFVRAILNGMEPEETLYERFARPRPPVEVGVELARGGYRAAVTDISDGLLAEAEAIARRSGVAIEIHTWKVPVDEGVEEVAQEFDVDPVDLALEGGEDYEFLICGPEDVVKEFGLTTIGRVTEGEGVRIVRNPRARSE</sequence>
<keyword evidence="1" id="KW-0479">Metal-binding</keyword>
<feature type="binding site" evidence="1">
    <location>
        <position position="55"/>
    </location>
    <ligand>
        <name>Mg(2+)</name>
        <dbReference type="ChEBI" id="CHEBI:18420"/>
        <label>2</label>
    </ligand>
</feature>
<dbReference type="GO" id="GO:0005524">
    <property type="term" value="F:ATP binding"/>
    <property type="evidence" value="ECO:0007669"/>
    <property type="project" value="UniProtKB-UniRule"/>
</dbReference>
<dbReference type="Pfam" id="PF02769">
    <property type="entry name" value="AIRS_C"/>
    <property type="match status" value="1"/>
</dbReference>
<dbReference type="EMBL" id="DUJS01000002">
    <property type="protein sequence ID" value="HII70170.1"/>
    <property type="molecule type" value="Genomic_DNA"/>
</dbReference>
<dbReference type="PANTHER" id="PTHR30270:SF0">
    <property type="entry name" value="THIAMINE-MONOPHOSPHATE KINASE"/>
    <property type="match status" value="1"/>
</dbReference>
<dbReference type="Gene3D" id="3.90.650.10">
    <property type="entry name" value="PurM-like C-terminal domain"/>
    <property type="match status" value="1"/>
</dbReference>
<dbReference type="GO" id="GO:0000287">
    <property type="term" value="F:magnesium ion binding"/>
    <property type="evidence" value="ECO:0007669"/>
    <property type="project" value="UniProtKB-UniRule"/>
</dbReference>
<comment type="caution">
    <text evidence="1">Lacks conserved residue(s) required for the propagation of feature annotation.</text>
</comment>
<dbReference type="RefSeq" id="WP_011018977.1">
    <property type="nucleotide sequence ID" value="NZ_DUJS01000002.1"/>
</dbReference>
<feature type="binding site" evidence="1">
    <location>
        <position position="83"/>
    </location>
    <ligand>
        <name>Mg(2+)</name>
        <dbReference type="ChEBI" id="CHEBI:18420"/>
        <label>4</label>
    </ligand>
</feature>
<dbReference type="PANTHER" id="PTHR30270">
    <property type="entry name" value="THIAMINE-MONOPHOSPHATE KINASE"/>
    <property type="match status" value="1"/>
</dbReference>
<dbReference type="PIRSF" id="PIRSF005303">
    <property type="entry name" value="Thiam_monoph_kin"/>
    <property type="match status" value="1"/>
</dbReference>
<dbReference type="OMA" id="HFRRDWS"/>
<evidence type="ECO:0000259" key="2">
    <source>
        <dbReference type="Pfam" id="PF00586"/>
    </source>
</evidence>
<dbReference type="GO" id="GO:0009030">
    <property type="term" value="F:thiamine-phosphate kinase activity"/>
    <property type="evidence" value="ECO:0007669"/>
    <property type="project" value="UniProtKB-UniRule"/>
</dbReference>
<keyword evidence="1" id="KW-0460">Magnesium</keyword>
<dbReference type="InterPro" id="IPR016188">
    <property type="entry name" value="PurM-like_N"/>
</dbReference>
<keyword evidence="1" id="KW-0067">ATP-binding</keyword>
<evidence type="ECO:0000313" key="5">
    <source>
        <dbReference type="Proteomes" id="UP000619545"/>
    </source>
</evidence>
<dbReference type="Gene3D" id="3.30.1330.10">
    <property type="entry name" value="PurM-like, N-terminal domain"/>
    <property type="match status" value="1"/>
</dbReference>
<dbReference type="AlphaFoldDB" id="A0A832T1M0"/>
<keyword evidence="1 4" id="KW-0808">Transferase</keyword>
<feature type="binding site" evidence="1">
    <location>
        <position position="268"/>
    </location>
    <ligand>
        <name>substrate</name>
    </ligand>
</feature>
<keyword evidence="1 4" id="KW-0418">Kinase</keyword>
<dbReference type="InterPro" id="IPR006283">
    <property type="entry name" value="ThiL-like"/>
</dbReference>
<feature type="binding site" evidence="1">
    <location>
        <position position="83"/>
    </location>
    <ligand>
        <name>Mg(2+)</name>
        <dbReference type="ChEBI" id="CHEBI:18420"/>
        <label>2</label>
    </ligand>
</feature>
<evidence type="ECO:0000313" key="4">
    <source>
        <dbReference type="EMBL" id="HII70170.1"/>
    </source>
</evidence>
<evidence type="ECO:0000256" key="1">
    <source>
        <dbReference type="HAMAP-Rule" id="MF_02128"/>
    </source>
</evidence>
<comment type="similarity">
    <text evidence="1">Belongs to the thiamine-monophosphate kinase family.</text>
</comment>
<comment type="catalytic activity">
    <reaction evidence="1">
        <text>thiamine phosphate + ATP = thiamine diphosphate + ADP</text>
        <dbReference type="Rhea" id="RHEA:15913"/>
        <dbReference type="ChEBI" id="CHEBI:30616"/>
        <dbReference type="ChEBI" id="CHEBI:37575"/>
        <dbReference type="ChEBI" id="CHEBI:58937"/>
        <dbReference type="ChEBI" id="CHEBI:456216"/>
        <dbReference type="EC" id="2.7.4.16"/>
    </reaction>
</comment>
<dbReference type="EC" id="2.7.4.16" evidence="1"/>
<dbReference type="Proteomes" id="UP000619545">
    <property type="component" value="Unassembled WGS sequence"/>
</dbReference>
<reference evidence="4" key="1">
    <citation type="journal article" date="2020" name="bioRxiv">
        <title>A rank-normalized archaeal taxonomy based on genome phylogeny resolves widespread incomplete and uneven classifications.</title>
        <authorList>
            <person name="Rinke C."/>
            <person name="Chuvochina M."/>
            <person name="Mussig A.J."/>
            <person name="Chaumeil P.-A."/>
            <person name="Waite D.W."/>
            <person name="Whitman W.B."/>
            <person name="Parks D.H."/>
            <person name="Hugenholtz P."/>
        </authorList>
    </citation>
    <scope>NUCLEOTIDE SEQUENCE</scope>
    <source>
        <strain evidence="4">UBA8853</strain>
    </source>
</reference>
<dbReference type="InterPro" id="IPR036676">
    <property type="entry name" value="PurM-like_C_sf"/>
</dbReference>
<feature type="binding site" evidence="1">
    <location>
        <position position="55"/>
    </location>
    <ligand>
        <name>Mg(2+)</name>
        <dbReference type="ChEBI" id="CHEBI:18420"/>
        <label>1</label>
    </ligand>
</feature>
<name>A0A832T1M0_9EURY</name>
<dbReference type="CDD" id="cd02194">
    <property type="entry name" value="ThiL"/>
    <property type="match status" value="1"/>
</dbReference>
<dbReference type="InterPro" id="IPR036921">
    <property type="entry name" value="PurM-like_N_sf"/>
</dbReference>